<dbReference type="Proteomes" id="UP000003861">
    <property type="component" value="Unassembled WGS sequence"/>
</dbReference>
<dbReference type="CDD" id="cd11715">
    <property type="entry name" value="THUMP_AdoMetMT"/>
    <property type="match status" value="1"/>
</dbReference>
<dbReference type="STRING" id="1033806.HTIA_1151"/>
<evidence type="ECO:0000256" key="4">
    <source>
        <dbReference type="ARBA" id="ARBA00022555"/>
    </source>
</evidence>
<protein>
    <recommendedName>
        <fullName evidence="13">tRNA (guanine(10)-N(2))-dimethyltransferase</fullName>
        <ecNumber evidence="13">2.1.1.213</ecNumber>
    </recommendedName>
    <alternativeName>
        <fullName evidence="14">tRNA:G10 dimethyltransferase</fullName>
    </alternativeName>
</protein>
<dbReference type="PANTHER" id="PTHR14911">
    <property type="entry name" value="THUMP DOMAIN-CONTAINING"/>
    <property type="match status" value="1"/>
</dbReference>
<evidence type="ECO:0000313" key="17">
    <source>
        <dbReference type="EMBL" id="ERJ06081.1"/>
    </source>
</evidence>
<evidence type="ECO:0000256" key="1">
    <source>
        <dbReference type="ARBA" id="ARBA00004496"/>
    </source>
</evidence>
<dbReference type="FunFam" id="3.40.50.150:FF:000251">
    <property type="entry name" value="Putative RNA methylase"/>
    <property type="match status" value="1"/>
</dbReference>
<evidence type="ECO:0000259" key="15">
    <source>
        <dbReference type="Pfam" id="PF01170"/>
    </source>
</evidence>
<evidence type="ECO:0000256" key="6">
    <source>
        <dbReference type="ARBA" id="ARBA00022679"/>
    </source>
</evidence>
<dbReference type="InterPro" id="IPR053943">
    <property type="entry name" value="RlmKL-like_Mtase_CS"/>
</dbReference>
<keyword evidence="17" id="KW-0830">Ubiquinone</keyword>
<evidence type="ECO:0000256" key="3">
    <source>
        <dbReference type="ARBA" id="ARBA00022490"/>
    </source>
</evidence>
<keyword evidence="6 17" id="KW-0808">Transferase</keyword>
<dbReference type="EC" id="2.1.1.213" evidence="13"/>
<dbReference type="OrthoDB" id="7080at2157"/>
<gene>
    <name evidence="17" type="ORF">HLRTI_001844</name>
    <name evidence="16" type="ORF">HTIA_1151</name>
</gene>
<evidence type="ECO:0000256" key="7">
    <source>
        <dbReference type="ARBA" id="ARBA00022691"/>
    </source>
</evidence>
<keyword evidence="5 17" id="KW-0489">Methyltransferase</keyword>
<evidence type="ECO:0000256" key="13">
    <source>
        <dbReference type="ARBA" id="ARBA00066936"/>
    </source>
</evidence>
<comment type="subcellular location">
    <subcellularLocation>
        <location evidence="1">Cytoplasm</location>
    </subcellularLocation>
</comment>
<dbReference type="EMBL" id="HF571520">
    <property type="protein sequence ID" value="CCQ33289.1"/>
    <property type="molecule type" value="Genomic_DNA"/>
</dbReference>
<evidence type="ECO:0000256" key="10">
    <source>
        <dbReference type="ARBA" id="ARBA00051883"/>
    </source>
</evidence>
<organism evidence="17 18">
    <name type="scientific">Halorhabdus tiamatea SARL4B</name>
    <dbReference type="NCBI Taxonomy" id="1033806"/>
    <lineage>
        <taxon>Archaea</taxon>
        <taxon>Methanobacteriati</taxon>
        <taxon>Methanobacteriota</taxon>
        <taxon>Stenosarchaea group</taxon>
        <taxon>Halobacteria</taxon>
        <taxon>Halobacteriales</taxon>
        <taxon>Haloarculaceae</taxon>
        <taxon>Halorhabdus</taxon>
    </lineage>
</organism>
<comment type="catalytic activity">
    <reaction evidence="10">
        <text>guanosine(10) in tRNA + 2 S-adenosyl-L-methionine = N(2)-dimethylguanosine(10) in tRNA + 2 S-adenosyl-L-homocysteine + 2 H(+)</text>
        <dbReference type="Rhea" id="RHEA:43124"/>
        <dbReference type="Rhea" id="RHEA-COMP:10355"/>
        <dbReference type="Rhea" id="RHEA-COMP:10358"/>
        <dbReference type="ChEBI" id="CHEBI:15378"/>
        <dbReference type="ChEBI" id="CHEBI:57856"/>
        <dbReference type="ChEBI" id="CHEBI:59789"/>
        <dbReference type="ChEBI" id="CHEBI:74269"/>
        <dbReference type="ChEBI" id="CHEBI:74513"/>
        <dbReference type="EC" id="2.1.1.213"/>
    </reaction>
</comment>
<dbReference type="Pfam" id="PF01170">
    <property type="entry name" value="UPF0020"/>
    <property type="match status" value="1"/>
</dbReference>
<evidence type="ECO:0000256" key="9">
    <source>
        <dbReference type="ARBA" id="ARBA00022884"/>
    </source>
</evidence>
<dbReference type="PROSITE" id="PS01261">
    <property type="entry name" value="UPF0020"/>
    <property type="match status" value="1"/>
</dbReference>
<evidence type="ECO:0000313" key="16">
    <source>
        <dbReference type="EMBL" id="CCQ33289.1"/>
    </source>
</evidence>
<evidence type="ECO:0000256" key="12">
    <source>
        <dbReference type="ARBA" id="ARBA00061338"/>
    </source>
</evidence>
<dbReference type="PANTHER" id="PTHR14911:SF21">
    <property type="entry name" value="N2-METHYLGUANOSINE TRNA METHYLTRANSFERASE"/>
    <property type="match status" value="1"/>
</dbReference>
<comment type="similarity">
    <text evidence="12">Belongs to the methyltransferase superfamily. Trm-G10 family.</text>
</comment>
<name>F7PQF5_9EURY</name>
<dbReference type="KEGG" id="hti:HTIA_1151"/>
<dbReference type="Gene3D" id="3.40.50.150">
    <property type="entry name" value="Vaccinia Virus protein VP39"/>
    <property type="match status" value="1"/>
</dbReference>
<dbReference type="AlphaFoldDB" id="F7PQF5"/>
<dbReference type="GeneID" id="23800292"/>
<dbReference type="InterPro" id="IPR000241">
    <property type="entry name" value="RlmKL-like_Mtase"/>
</dbReference>
<dbReference type="RefSeq" id="WP_008528390.1">
    <property type="nucleotide sequence ID" value="NC_021921.1"/>
</dbReference>
<evidence type="ECO:0000313" key="18">
    <source>
        <dbReference type="Proteomes" id="UP000003861"/>
    </source>
</evidence>
<reference evidence="16 19" key="3">
    <citation type="journal article" date="2014" name="Environ. Microbiol.">
        <title>Halorhabdus tiamatea: proteogenomics and glycosidase activity measurements identify the first cultivated euryarchaeon from a deep-sea anoxic brine lake as potential polysaccharide degrader.</title>
        <authorList>
            <person name="Werner J."/>
            <person name="Ferrer M."/>
            <person name="Michel G."/>
            <person name="Mann A.J."/>
            <person name="Huang S."/>
            <person name="Juarez S."/>
            <person name="Ciordia S."/>
            <person name="Albar J.P."/>
            <person name="Alcaide M."/>
            <person name="La Cono V."/>
            <person name="Yakimov M.M."/>
            <person name="Antunes A."/>
            <person name="Taborda M."/>
            <person name="Da Costa M.S."/>
            <person name="Amann R.I."/>
            <person name="Gloeckner F.O."/>
            <person name="Golyshina O.V."/>
            <person name="Golyshin P.N."/>
            <person name="Teeling H."/>
        </authorList>
    </citation>
    <scope>NUCLEOTIDE SEQUENCE [LARGE SCALE GENOMIC DNA]</scope>
    <source>
        <strain evidence="19">SARL4B</strain>
        <strain evidence="16">Type strain: SARL4B</strain>
    </source>
</reference>
<evidence type="ECO:0000256" key="8">
    <source>
        <dbReference type="ARBA" id="ARBA00022694"/>
    </source>
</evidence>
<proteinExistence type="inferred from homology"/>
<evidence type="ECO:0000256" key="2">
    <source>
        <dbReference type="ARBA" id="ARBA00011245"/>
    </source>
</evidence>
<evidence type="ECO:0000256" key="5">
    <source>
        <dbReference type="ARBA" id="ARBA00022603"/>
    </source>
</evidence>
<reference evidence="17 18" key="1">
    <citation type="journal article" date="2011" name="J. Bacteriol.">
        <title>Genome sequence of Halorhabdus tiamatea, the first archaeon isolated from a deep-sea anoxic brine lake.</title>
        <authorList>
            <person name="Antunes A."/>
            <person name="Alam I."/>
            <person name="Bajic V.B."/>
            <person name="Stingl U."/>
        </authorList>
    </citation>
    <scope>NUCLEOTIDE SEQUENCE [LARGE SCALE GENOMIC DNA]</scope>
    <source>
        <strain evidence="17 18">SARL4B</strain>
    </source>
</reference>
<keyword evidence="19" id="KW-1185">Reference proteome</keyword>
<comment type="subunit">
    <text evidence="2">Monomer.</text>
</comment>
<dbReference type="EMBL" id="AFNT02000020">
    <property type="protein sequence ID" value="ERJ06081.1"/>
    <property type="molecule type" value="Genomic_DNA"/>
</dbReference>
<keyword evidence="9" id="KW-0694">RNA-binding</keyword>
<sequence>MFLLELAGTDDAFAAYEAASAASRVTVRGGGVATARGITDRVSQLALTHRVSELLGTAAPDLDSARALLEAASFDRSGSVAVRARDIRGATGVSTQAVERALGSVLVDRGFTVDLDDPDHELRAVFAGPPSTTEWDGDGIELAPDAGEEGICALGWLAVEPERDFTDRAPTDRPFFQPGSMDPSLARALVNVAGARPDARVLDPMCGTGGLLLEASRVGSAVVGVDALAKMVRGTRENLAAARADAFDVCRGDARRLPLEADAFDAVVVDAPYGRQTKVSADSLAALLRDALAEARRVAPRAVVVGDRPWAGVAREAGWTVSAQFKRRVHRSLDRFIHVLDRRR</sequence>
<reference evidence="17 18" key="2">
    <citation type="journal article" date="2013" name="PLoS ONE">
        <title>INDIGO - INtegrated Data Warehouse of MIcrobial GenOmes with Examples from the Red Sea Extremophiles.</title>
        <authorList>
            <person name="Alam I."/>
            <person name="Antunes A."/>
            <person name="Kamau A.A."/>
            <person name="Ba Alawi W."/>
            <person name="Kalkatawi M."/>
            <person name="Stingl U."/>
            <person name="Bajic V.B."/>
        </authorList>
    </citation>
    <scope>NUCLEOTIDE SEQUENCE [LARGE SCALE GENOMIC DNA]</scope>
    <source>
        <strain evidence="17 18">SARL4B</strain>
    </source>
</reference>
<evidence type="ECO:0000256" key="11">
    <source>
        <dbReference type="ARBA" id="ARBA00054380"/>
    </source>
</evidence>
<dbReference type="GO" id="GO:0030488">
    <property type="term" value="P:tRNA methylation"/>
    <property type="evidence" value="ECO:0007669"/>
    <property type="project" value="TreeGrafter"/>
</dbReference>
<dbReference type="GO" id="GO:0160101">
    <property type="term" value="F:tRNA (guanine(10)-N2)-dimethyltransferase activity"/>
    <property type="evidence" value="ECO:0007669"/>
    <property type="project" value="UniProtKB-EC"/>
</dbReference>
<keyword evidence="7" id="KW-0949">S-adenosyl-L-methionine</keyword>
<accession>F7PQF5</accession>
<dbReference type="InterPro" id="IPR029063">
    <property type="entry name" value="SAM-dependent_MTases_sf"/>
</dbReference>
<evidence type="ECO:0000313" key="19">
    <source>
        <dbReference type="Proteomes" id="UP000015381"/>
    </source>
</evidence>
<dbReference type="eggNOG" id="arCOG00047">
    <property type="taxonomic scope" value="Archaea"/>
</dbReference>
<keyword evidence="8" id="KW-0819">tRNA processing</keyword>
<keyword evidence="3" id="KW-0963">Cytoplasm</keyword>
<keyword evidence="4" id="KW-0820">tRNA-binding</keyword>
<feature type="domain" description="Ribosomal RNA large subunit methyltransferase K/L-like methyltransferase" evidence="15">
    <location>
        <begin position="172"/>
        <end position="301"/>
    </location>
</feature>
<dbReference type="GO" id="GO:0000049">
    <property type="term" value="F:tRNA binding"/>
    <property type="evidence" value="ECO:0007669"/>
    <property type="project" value="UniProtKB-KW"/>
</dbReference>
<evidence type="ECO:0000256" key="14">
    <source>
        <dbReference type="ARBA" id="ARBA00082665"/>
    </source>
</evidence>
<dbReference type="HOGENOM" id="CLU_057819_1_0_2"/>
<dbReference type="CDD" id="cd02440">
    <property type="entry name" value="AdoMet_MTases"/>
    <property type="match status" value="1"/>
</dbReference>
<dbReference type="SUPFAM" id="SSF143437">
    <property type="entry name" value="THUMP domain-like"/>
    <property type="match status" value="1"/>
</dbReference>
<dbReference type="Proteomes" id="UP000015381">
    <property type="component" value="Chromosome I"/>
</dbReference>
<dbReference type="GO" id="GO:0005737">
    <property type="term" value="C:cytoplasm"/>
    <property type="evidence" value="ECO:0007669"/>
    <property type="project" value="UniProtKB-SubCell"/>
</dbReference>
<dbReference type="PATRIC" id="fig|1033806.12.peg.1145"/>
<comment type="function">
    <text evidence="11">Catalyzes the adenosylmethionine-dependent methylation of the exocyclic amino group (N(2)) of guanosine at position 10 of various tRNAs. Acts via a two-step process that leads to the formation of either N(2)-monomethyl (m(2)G) or N(2)-dimethylguanosine (m(2)(2)G).</text>
</comment>
<dbReference type="SUPFAM" id="SSF53335">
    <property type="entry name" value="S-adenosyl-L-methionine-dependent methyltransferases"/>
    <property type="match status" value="1"/>
</dbReference>